<dbReference type="InterPro" id="IPR011650">
    <property type="entry name" value="Peptidase_M20_dimer"/>
</dbReference>
<dbReference type="RefSeq" id="WP_255226066.1">
    <property type="nucleotide sequence ID" value="NZ_JAJEKE010000002.1"/>
</dbReference>
<dbReference type="Pfam" id="PF07687">
    <property type="entry name" value="M20_dimer"/>
    <property type="match status" value="1"/>
</dbReference>
<evidence type="ECO:0000256" key="2">
    <source>
        <dbReference type="ARBA" id="ARBA00006247"/>
    </source>
</evidence>
<evidence type="ECO:0000256" key="3">
    <source>
        <dbReference type="ARBA" id="ARBA00022723"/>
    </source>
</evidence>
<keyword evidence="5" id="KW-0862">Zinc</keyword>
<comment type="similarity">
    <text evidence="2">Belongs to the peptidase M20A family.</text>
</comment>
<dbReference type="NCBIfam" id="NF005913">
    <property type="entry name" value="PRK07906.1"/>
    <property type="match status" value="1"/>
</dbReference>
<dbReference type="Pfam" id="PF01546">
    <property type="entry name" value="Peptidase_M20"/>
    <property type="match status" value="1"/>
</dbReference>
<dbReference type="SUPFAM" id="SSF53187">
    <property type="entry name" value="Zn-dependent exopeptidases"/>
    <property type="match status" value="1"/>
</dbReference>
<gene>
    <name evidence="7" type="ORF">LJD61_03155</name>
</gene>
<evidence type="ECO:0000256" key="1">
    <source>
        <dbReference type="ARBA" id="ARBA00001947"/>
    </source>
</evidence>
<sequence length="435" mass="47740">MECMKIEELLQKLIRFNTTNPPGNEAECIMYIHELLKGAGIDSLILGDKGERLNLIARLEGNGSKPPLLMYGHVDVVIAADQAWQHPPFEGVIEDGYVWGRGALDMKGAVAMMISAVLRAKSEGFIPSGDIVLCIVCDEENDGIYGAKYIVDNYPDLFKNIKYAIGEIGGFTMPIGGKRFYPIMVAEKQRCAIRATVKGQGGHGSMPVKDGAMAKLGELLARLNRSRLPVHITSSAKMMLQALSSNLGFPTNIVLKSLLNPVLTDKVLDLLGDKGRMFDPVLHNTVNATIVRGGEKINVIPGEIRLDFDGRILPGFAPEDIMDELSKLIGRDIELQILSYDRGPERIDMGMFEILGSILRAGDREAIPIPFIVSGVTDARFFSKLGIQTYGFTPMILKNDIDFSRLIHSADERIPVEALDFGAESIYKLIVGYDG</sequence>
<evidence type="ECO:0000256" key="4">
    <source>
        <dbReference type="ARBA" id="ARBA00022801"/>
    </source>
</evidence>
<dbReference type="Gene3D" id="3.40.630.10">
    <property type="entry name" value="Zn peptidases"/>
    <property type="match status" value="1"/>
</dbReference>
<organism evidence="7 8">
    <name type="scientific">Lutispora saccharofermentans</name>
    <dbReference type="NCBI Taxonomy" id="3024236"/>
    <lineage>
        <taxon>Bacteria</taxon>
        <taxon>Bacillati</taxon>
        <taxon>Bacillota</taxon>
        <taxon>Clostridia</taxon>
        <taxon>Lutisporales</taxon>
        <taxon>Lutisporaceae</taxon>
        <taxon>Lutispora</taxon>
    </lineage>
</organism>
<dbReference type="PANTHER" id="PTHR43808:SF8">
    <property type="entry name" value="PEPTIDASE M20 DIMERISATION DOMAIN-CONTAINING PROTEIN"/>
    <property type="match status" value="1"/>
</dbReference>
<proteinExistence type="inferred from homology"/>
<dbReference type="Gene3D" id="1.10.150.900">
    <property type="match status" value="1"/>
</dbReference>
<dbReference type="Gene3D" id="3.30.70.360">
    <property type="match status" value="1"/>
</dbReference>
<reference evidence="7 8" key="1">
    <citation type="submission" date="2021-10" db="EMBL/GenBank/DDBJ databases">
        <title>Lutispora strain m25 sp. nov., a thermophilic, non-spore-forming bacterium isolated from a lab-scale methanogenic bioreactor digesting anaerobic sludge.</title>
        <authorList>
            <person name="El Houari A."/>
            <person name="Mcdonald J."/>
        </authorList>
    </citation>
    <scope>NUCLEOTIDE SEQUENCE [LARGE SCALE GENOMIC DNA]</scope>
    <source>
        <strain evidence="8">m25</strain>
    </source>
</reference>
<evidence type="ECO:0000256" key="5">
    <source>
        <dbReference type="ARBA" id="ARBA00022833"/>
    </source>
</evidence>
<dbReference type="InterPro" id="IPR001261">
    <property type="entry name" value="ArgE/DapE_CS"/>
</dbReference>
<dbReference type="InterPro" id="IPR036264">
    <property type="entry name" value="Bact_exopeptidase_dim_dom"/>
</dbReference>
<evidence type="ECO:0000313" key="8">
    <source>
        <dbReference type="Proteomes" id="UP001651880"/>
    </source>
</evidence>
<keyword evidence="8" id="KW-1185">Reference proteome</keyword>
<dbReference type="PROSITE" id="PS00758">
    <property type="entry name" value="ARGE_DAPE_CPG2_1"/>
    <property type="match status" value="1"/>
</dbReference>
<dbReference type="InterPro" id="IPR050072">
    <property type="entry name" value="Peptidase_M20A"/>
</dbReference>
<keyword evidence="4" id="KW-0378">Hydrolase</keyword>
<name>A0ABT1NED9_9FIRM</name>
<comment type="cofactor">
    <cofactor evidence="1">
        <name>Zn(2+)</name>
        <dbReference type="ChEBI" id="CHEBI:29105"/>
    </cofactor>
</comment>
<protein>
    <submittedName>
        <fullName evidence="7">M20/M25/M40 family metallo-hydrolase</fullName>
    </submittedName>
</protein>
<accession>A0ABT1NED9</accession>
<keyword evidence="3" id="KW-0479">Metal-binding</keyword>
<evidence type="ECO:0000313" key="7">
    <source>
        <dbReference type="EMBL" id="MCQ1528543.1"/>
    </source>
</evidence>
<dbReference type="Proteomes" id="UP001651880">
    <property type="component" value="Unassembled WGS sequence"/>
</dbReference>
<dbReference type="PANTHER" id="PTHR43808">
    <property type="entry name" value="ACETYLORNITHINE DEACETYLASE"/>
    <property type="match status" value="1"/>
</dbReference>
<comment type="caution">
    <text evidence="7">The sequence shown here is derived from an EMBL/GenBank/DDBJ whole genome shotgun (WGS) entry which is preliminary data.</text>
</comment>
<dbReference type="EMBL" id="JAJEKE010000002">
    <property type="protein sequence ID" value="MCQ1528543.1"/>
    <property type="molecule type" value="Genomic_DNA"/>
</dbReference>
<feature type="domain" description="Peptidase M20 dimerisation" evidence="6">
    <location>
        <begin position="186"/>
        <end position="330"/>
    </location>
</feature>
<dbReference type="SUPFAM" id="SSF55031">
    <property type="entry name" value="Bacterial exopeptidase dimerisation domain"/>
    <property type="match status" value="1"/>
</dbReference>
<evidence type="ECO:0000259" key="6">
    <source>
        <dbReference type="Pfam" id="PF07687"/>
    </source>
</evidence>
<dbReference type="InterPro" id="IPR002933">
    <property type="entry name" value="Peptidase_M20"/>
</dbReference>